<reference evidence="2" key="1">
    <citation type="submission" date="2021-04" db="EMBL/GenBank/DDBJ databases">
        <title>Genome based classification of Actinospica acidithermotolerans sp. nov., an actinobacterium isolated from an Indonesian hot spring.</title>
        <authorList>
            <person name="Kusuma A.B."/>
            <person name="Putra K.E."/>
            <person name="Nafisah S."/>
            <person name="Loh J."/>
            <person name="Nouioui I."/>
            <person name="Goodfellow M."/>
        </authorList>
    </citation>
    <scope>NUCLEOTIDE SEQUENCE</scope>
    <source>
        <strain evidence="2">DSM 45618</strain>
    </source>
</reference>
<comment type="caution">
    <text evidence="2">The sequence shown here is derived from an EMBL/GenBank/DDBJ whole genome shotgun (WGS) entry which is preliminary data.</text>
</comment>
<gene>
    <name evidence="2" type="ORF">KGA66_16400</name>
</gene>
<dbReference type="Proteomes" id="UP000677913">
    <property type="component" value="Unassembled WGS sequence"/>
</dbReference>
<evidence type="ECO:0000313" key="2">
    <source>
        <dbReference type="EMBL" id="MBS2964639.1"/>
    </source>
</evidence>
<accession>A0A8J7WT05</accession>
<feature type="domain" description="Carrier" evidence="1">
    <location>
        <begin position="2"/>
        <end position="76"/>
    </location>
</feature>
<organism evidence="2 3">
    <name type="scientific">Actinocrinis puniceicyclus</name>
    <dbReference type="NCBI Taxonomy" id="977794"/>
    <lineage>
        <taxon>Bacteria</taxon>
        <taxon>Bacillati</taxon>
        <taxon>Actinomycetota</taxon>
        <taxon>Actinomycetes</taxon>
        <taxon>Catenulisporales</taxon>
        <taxon>Actinospicaceae</taxon>
        <taxon>Actinocrinis</taxon>
    </lineage>
</organism>
<keyword evidence="3" id="KW-1185">Reference proteome</keyword>
<dbReference type="SUPFAM" id="SSF47336">
    <property type="entry name" value="ACP-like"/>
    <property type="match status" value="1"/>
</dbReference>
<sequence>MANSYDALVDLLVHRFDVDPAKITPQATFEDLEIDSLFMVELLLVVQAELGVELSDDAATPRDTIAKAAELISAHAAAAAS</sequence>
<dbReference type="InterPro" id="IPR036736">
    <property type="entry name" value="ACP-like_sf"/>
</dbReference>
<dbReference type="EMBL" id="JAGSXH010000055">
    <property type="protein sequence ID" value="MBS2964639.1"/>
    <property type="molecule type" value="Genomic_DNA"/>
</dbReference>
<dbReference type="InterPro" id="IPR009081">
    <property type="entry name" value="PP-bd_ACP"/>
</dbReference>
<name>A0A8J7WT05_9ACTN</name>
<proteinExistence type="predicted"/>
<dbReference type="PROSITE" id="PS50075">
    <property type="entry name" value="CARRIER"/>
    <property type="match status" value="1"/>
</dbReference>
<evidence type="ECO:0000259" key="1">
    <source>
        <dbReference type="PROSITE" id="PS50075"/>
    </source>
</evidence>
<dbReference type="AlphaFoldDB" id="A0A8J7WT05"/>
<evidence type="ECO:0000313" key="3">
    <source>
        <dbReference type="Proteomes" id="UP000677913"/>
    </source>
</evidence>
<protein>
    <recommendedName>
        <fullName evidence="1">Carrier domain-containing protein</fullName>
    </recommendedName>
</protein>
<dbReference type="Pfam" id="PF00550">
    <property type="entry name" value="PP-binding"/>
    <property type="match status" value="1"/>
</dbReference>
<dbReference type="Gene3D" id="1.10.1200.10">
    <property type="entry name" value="ACP-like"/>
    <property type="match status" value="1"/>
</dbReference>
<dbReference type="RefSeq" id="WP_211469002.1">
    <property type="nucleotide sequence ID" value="NZ_JAGSXH010000055.1"/>
</dbReference>